<proteinExistence type="predicted"/>
<reference evidence="3" key="1">
    <citation type="submission" date="2020-11" db="EMBL/GenBank/DDBJ databases">
        <authorList>
            <person name="Whiteford S."/>
        </authorList>
    </citation>
    <scope>NUCLEOTIDE SEQUENCE</scope>
</reference>
<name>A0A8S4DL46_PLUXY</name>
<evidence type="ECO:0000259" key="2">
    <source>
        <dbReference type="SMART" id="SM00343"/>
    </source>
</evidence>
<feature type="domain" description="CCHC-type" evidence="2">
    <location>
        <begin position="252"/>
        <end position="268"/>
    </location>
</feature>
<dbReference type="EMBL" id="CAJHNJ030000006">
    <property type="protein sequence ID" value="CAG9101467.1"/>
    <property type="molecule type" value="Genomic_DNA"/>
</dbReference>
<dbReference type="Gene3D" id="4.10.60.10">
    <property type="entry name" value="Zinc finger, CCHC-type"/>
    <property type="match status" value="1"/>
</dbReference>
<gene>
    <name evidence="4" type="ORF">PLXY2_LOCUS12750</name>
    <name evidence="3" type="ORF">PLXY2_LOCUS2407</name>
</gene>
<keyword evidence="5" id="KW-1185">Reference proteome</keyword>
<dbReference type="PANTHER" id="PTHR33223">
    <property type="entry name" value="CCHC-TYPE DOMAIN-CONTAINING PROTEIN"/>
    <property type="match status" value="1"/>
</dbReference>
<sequence length="307" mass="34820">MPPKVESKSEDKMAEKITLSVLTKFIKPYNGDRESLPAFLTNCDNAMSLASPDQQNVLCKYILSQLEGKAQVTCSLKTFESWNELKPFLKSAFGEKKDSTHLLLDMTSCRQFSNEDVTKYSLRIESILTRMQAESHYTCKDDKEIVGRIASNEELALKTFILGLHNPSISTVVRCRNPKSLDEAVQHAIEEEKLYNSRPKANPYSKSPKQCSLCHKTGHTSSECFSRNRKPQQFHNSYNVTTNQNSLSGPKKCHYCKNLGHTIQECRKLQYRNRQNSNTQGQANTPSPSSKSAHVKFCDVQNDNLNQ</sequence>
<evidence type="ECO:0000313" key="3">
    <source>
        <dbReference type="EMBL" id="CAG9101467.1"/>
    </source>
</evidence>
<evidence type="ECO:0000256" key="1">
    <source>
        <dbReference type="SAM" id="MobiDB-lite"/>
    </source>
</evidence>
<dbReference type="Proteomes" id="UP000653454">
    <property type="component" value="Unassembled WGS sequence"/>
</dbReference>
<dbReference type="SMART" id="SM00343">
    <property type="entry name" value="ZnF_C2HC"/>
    <property type="match status" value="2"/>
</dbReference>
<feature type="domain" description="CCHC-type" evidence="2">
    <location>
        <begin position="210"/>
        <end position="226"/>
    </location>
</feature>
<evidence type="ECO:0000313" key="4">
    <source>
        <dbReference type="EMBL" id="CAG9134489.1"/>
    </source>
</evidence>
<dbReference type="SUPFAM" id="SSF57756">
    <property type="entry name" value="Retrovirus zinc finger-like domains"/>
    <property type="match status" value="1"/>
</dbReference>
<feature type="compositionally biased region" description="Polar residues" evidence="1">
    <location>
        <begin position="275"/>
        <end position="292"/>
    </location>
</feature>
<feature type="region of interest" description="Disordered" evidence="1">
    <location>
        <begin position="275"/>
        <end position="307"/>
    </location>
</feature>
<dbReference type="GO" id="GO:0008270">
    <property type="term" value="F:zinc ion binding"/>
    <property type="evidence" value="ECO:0007669"/>
    <property type="project" value="InterPro"/>
</dbReference>
<accession>A0A8S4DL46</accession>
<dbReference type="GO" id="GO:0003676">
    <property type="term" value="F:nucleic acid binding"/>
    <property type="evidence" value="ECO:0007669"/>
    <property type="project" value="InterPro"/>
</dbReference>
<comment type="caution">
    <text evidence="3">The sequence shown here is derived from an EMBL/GenBank/DDBJ whole genome shotgun (WGS) entry which is preliminary data.</text>
</comment>
<dbReference type="InterPro" id="IPR036875">
    <property type="entry name" value="Znf_CCHC_sf"/>
</dbReference>
<protein>
    <submittedName>
        <fullName evidence="3">(diamondback moth) hypothetical protein</fullName>
    </submittedName>
</protein>
<dbReference type="EMBL" id="CAJHNJ030000079">
    <property type="protein sequence ID" value="CAG9134489.1"/>
    <property type="molecule type" value="Genomic_DNA"/>
</dbReference>
<dbReference type="PANTHER" id="PTHR33223:SF6">
    <property type="entry name" value="CCHC-TYPE DOMAIN-CONTAINING PROTEIN"/>
    <property type="match status" value="1"/>
</dbReference>
<evidence type="ECO:0000313" key="5">
    <source>
        <dbReference type="Proteomes" id="UP000653454"/>
    </source>
</evidence>
<dbReference type="InterPro" id="IPR001878">
    <property type="entry name" value="Znf_CCHC"/>
</dbReference>
<organism evidence="3 5">
    <name type="scientific">Plutella xylostella</name>
    <name type="common">Diamondback moth</name>
    <name type="synonym">Plutella maculipennis</name>
    <dbReference type="NCBI Taxonomy" id="51655"/>
    <lineage>
        <taxon>Eukaryota</taxon>
        <taxon>Metazoa</taxon>
        <taxon>Ecdysozoa</taxon>
        <taxon>Arthropoda</taxon>
        <taxon>Hexapoda</taxon>
        <taxon>Insecta</taxon>
        <taxon>Pterygota</taxon>
        <taxon>Neoptera</taxon>
        <taxon>Endopterygota</taxon>
        <taxon>Lepidoptera</taxon>
        <taxon>Glossata</taxon>
        <taxon>Ditrysia</taxon>
        <taxon>Yponomeutoidea</taxon>
        <taxon>Plutellidae</taxon>
        <taxon>Plutella</taxon>
    </lineage>
</organism>
<dbReference type="AlphaFoldDB" id="A0A8S4DL46"/>